<evidence type="ECO:0000256" key="1">
    <source>
        <dbReference type="ARBA" id="ARBA00001947"/>
    </source>
</evidence>
<keyword evidence="8" id="KW-1185">Reference proteome</keyword>
<evidence type="ECO:0000313" key="8">
    <source>
        <dbReference type="Proteomes" id="UP000316426"/>
    </source>
</evidence>
<reference evidence="7 8" key="1">
    <citation type="submission" date="2019-02" db="EMBL/GenBank/DDBJ databases">
        <title>Deep-cultivation of Planctomycetes and their phenomic and genomic characterization uncovers novel biology.</title>
        <authorList>
            <person name="Wiegand S."/>
            <person name="Jogler M."/>
            <person name="Boedeker C."/>
            <person name="Pinto D."/>
            <person name="Vollmers J."/>
            <person name="Rivas-Marin E."/>
            <person name="Kohn T."/>
            <person name="Peeters S.H."/>
            <person name="Heuer A."/>
            <person name="Rast P."/>
            <person name="Oberbeckmann S."/>
            <person name="Bunk B."/>
            <person name="Jeske O."/>
            <person name="Meyerdierks A."/>
            <person name="Storesund J.E."/>
            <person name="Kallscheuer N."/>
            <person name="Luecker S."/>
            <person name="Lage O.M."/>
            <person name="Pohl T."/>
            <person name="Merkel B.J."/>
            <person name="Hornburger P."/>
            <person name="Mueller R.-W."/>
            <person name="Bruemmer F."/>
            <person name="Labrenz M."/>
            <person name="Spormann A.M."/>
            <person name="Op den Camp H."/>
            <person name="Overmann J."/>
            <person name="Amann R."/>
            <person name="Jetten M.S.M."/>
            <person name="Mascher T."/>
            <person name="Medema M.H."/>
            <person name="Devos D.P."/>
            <person name="Kaster A.-K."/>
            <person name="Ovreas L."/>
            <person name="Rohde M."/>
            <person name="Galperin M.Y."/>
            <person name="Jogler C."/>
        </authorList>
    </citation>
    <scope>NUCLEOTIDE SEQUENCE [LARGE SCALE GENOMIC DNA]</scope>
    <source>
        <strain evidence="7 8">Spa11</strain>
    </source>
</reference>
<organism evidence="7 8">
    <name type="scientific">Botrimarina mediterranea</name>
    <dbReference type="NCBI Taxonomy" id="2528022"/>
    <lineage>
        <taxon>Bacteria</taxon>
        <taxon>Pseudomonadati</taxon>
        <taxon>Planctomycetota</taxon>
        <taxon>Planctomycetia</taxon>
        <taxon>Pirellulales</taxon>
        <taxon>Lacipirellulaceae</taxon>
        <taxon>Botrimarina</taxon>
    </lineage>
</organism>
<keyword evidence="3 7" id="KW-0378">Hydrolase</keyword>
<dbReference type="GO" id="GO:0047789">
    <property type="term" value="F:creatininase activity"/>
    <property type="evidence" value="ECO:0007669"/>
    <property type="project" value="UniProtKB-EC"/>
</dbReference>
<gene>
    <name evidence="7" type="primary">crnA</name>
    <name evidence="7" type="ORF">Spa11_08040</name>
</gene>
<evidence type="ECO:0000313" key="7">
    <source>
        <dbReference type="EMBL" id="QDV72624.1"/>
    </source>
</evidence>
<dbReference type="AlphaFoldDB" id="A0A518K499"/>
<comment type="similarity">
    <text evidence="5">Belongs to the creatininase superfamily.</text>
</comment>
<dbReference type="Pfam" id="PF02633">
    <property type="entry name" value="Creatininase"/>
    <property type="match status" value="1"/>
</dbReference>
<keyword evidence="4" id="KW-0862">Zinc</keyword>
<dbReference type="Gene3D" id="3.40.50.10310">
    <property type="entry name" value="Creatininase"/>
    <property type="match status" value="1"/>
</dbReference>
<evidence type="ECO:0000256" key="2">
    <source>
        <dbReference type="ARBA" id="ARBA00022723"/>
    </source>
</evidence>
<dbReference type="Proteomes" id="UP000316426">
    <property type="component" value="Chromosome"/>
</dbReference>
<dbReference type="EC" id="3.5.2.10" evidence="7"/>
<dbReference type="PANTHER" id="PTHR35005">
    <property type="entry name" value="3-DEHYDRO-SCYLLO-INOSOSE HYDROLASE"/>
    <property type="match status" value="1"/>
</dbReference>
<accession>A0A518K499</accession>
<evidence type="ECO:0000256" key="6">
    <source>
        <dbReference type="SAM" id="MobiDB-lite"/>
    </source>
</evidence>
<evidence type="ECO:0000256" key="5">
    <source>
        <dbReference type="ARBA" id="ARBA00024029"/>
    </source>
</evidence>
<feature type="region of interest" description="Disordered" evidence="6">
    <location>
        <begin position="205"/>
        <end position="224"/>
    </location>
</feature>
<dbReference type="EMBL" id="CP036349">
    <property type="protein sequence ID" value="QDV72624.1"/>
    <property type="molecule type" value="Genomic_DNA"/>
</dbReference>
<dbReference type="PANTHER" id="PTHR35005:SF1">
    <property type="entry name" value="2-AMINO-5-FORMYLAMINO-6-RIBOSYLAMINOPYRIMIDIN-4(3H)-ONE 5'-MONOPHOSPHATE DEFORMYLASE"/>
    <property type="match status" value="1"/>
</dbReference>
<dbReference type="InterPro" id="IPR024087">
    <property type="entry name" value="Creatininase-like_sf"/>
</dbReference>
<name>A0A518K499_9BACT</name>
<evidence type="ECO:0000256" key="3">
    <source>
        <dbReference type="ARBA" id="ARBA00022801"/>
    </source>
</evidence>
<proteinExistence type="inferred from homology"/>
<dbReference type="InterPro" id="IPR003785">
    <property type="entry name" value="Creatininase/forma_Hydrolase"/>
</dbReference>
<dbReference type="KEGG" id="bmei:Spa11_08040"/>
<dbReference type="SUPFAM" id="SSF102215">
    <property type="entry name" value="Creatininase"/>
    <property type="match status" value="1"/>
</dbReference>
<dbReference type="GO" id="GO:0046872">
    <property type="term" value="F:metal ion binding"/>
    <property type="evidence" value="ECO:0007669"/>
    <property type="project" value="UniProtKB-KW"/>
</dbReference>
<dbReference type="GO" id="GO:0016811">
    <property type="term" value="F:hydrolase activity, acting on carbon-nitrogen (but not peptide) bonds, in linear amides"/>
    <property type="evidence" value="ECO:0007669"/>
    <property type="project" value="TreeGrafter"/>
</dbReference>
<sequence>MPIRDHVLLETNFRRIAERPPCVAVLPWGATEAHNLHLPYGTDVLLAVRYAEAAAGEANRHGAASIVLPVIPYGNDEQQLDQFCTVSVTTTTALALLRDVVRSLQRQGIDRLVIVNTHGGNQFKPLVRDLQSETSALIVVADAFLMAPDVRAKTFELPGDHADESETSLLLHTDPELVEIEEAGSGEKVPFQIAGLDQPGVWTPRPWSKCHPDTGSGDPSQATAEKGRAYFDAVVAALADLIHGLSSAKPGDLPYDGSPVLGS</sequence>
<evidence type="ECO:0000256" key="4">
    <source>
        <dbReference type="ARBA" id="ARBA00022833"/>
    </source>
</evidence>
<dbReference type="GO" id="GO:0009231">
    <property type="term" value="P:riboflavin biosynthetic process"/>
    <property type="evidence" value="ECO:0007669"/>
    <property type="project" value="TreeGrafter"/>
</dbReference>
<keyword evidence="2" id="KW-0479">Metal-binding</keyword>
<protein>
    <submittedName>
        <fullName evidence="7">Creatinine amidohydrolase</fullName>
        <ecNumber evidence="7">3.5.2.10</ecNumber>
    </submittedName>
</protein>
<comment type="cofactor">
    <cofactor evidence="1">
        <name>Zn(2+)</name>
        <dbReference type="ChEBI" id="CHEBI:29105"/>
    </cofactor>
</comment>